<dbReference type="InterPro" id="IPR050272">
    <property type="entry name" value="Isochorismatase-like_hydrls"/>
</dbReference>
<dbReference type="SUPFAM" id="SSF52499">
    <property type="entry name" value="Isochorismatase-like hydrolases"/>
    <property type="match status" value="1"/>
</dbReference>
<dbReference type="PANTHER" id="PTHR43540:SF9">
    <property type="entry name" value="FAMILY HYDROLASE, PUTATIVE (AFU_ORTHOLOGUE AFUA_2G08700)-RELATED"/>
    <property type="match status" value="1"/>
</dbReference>
<keyword evidence="2" id="KW-0378">Hydrolase</keyword>
<feature type="region of interest" description="Disordered" evidence="3">
    <location>
        <begin position="1"/>
        <end position="56"/>
    </location>
</feature>
<keyword evidence="6" id="KW-1185">Reference proteome</keyword>
<dbReference type="Proteomes" id="UP000800082">
    <property type="component" value="Unassembled WGS sequence"/>
</dbReference>
<protein>
    <submittedName>
        <fullName evidence="5">Isochorismatase family protein</fullName>
    </submittedName>
</protein>
<comment type="similarity">
    <text evidence="1">Belongs to the isochorismatase family.</text>
</comment>
<name>A0A6A5REM0_9PLEO</name>
<feature type="domain" description="Isochorismatase-like" evidence="4">
    <location>
        <begin position="197"/>
        <end position="296"/>
    </location>
</feature>
<sequence length="321" mass="33927">MASSAPSTPEHRKATIGPPSNSWRHSSKAGFDLSRPSPTNNPDPNGPPSSSGMLTLRTTTSPITLDPAKSALVVIDMQNFFLSPALGRSTDSPGHRACKQLLERAVPAARKAGVRVVWVNWGLTDDEVRDMPAGVTRAFGFSSAAYGGGGGAVGVDKHGHVAEGASTGLGSAMGTIRLSDDEGGGEVDAGRLLMRDTWNADLYPPLRALYDQGRALRTRPDVWVHKNRMSGLWGATTPLQEFLEKEGIATCLFAGVNTDQCVGGTLMDAFSKGFDCVLLSDGSATSSPGFAQECWEYNAAHTFGFCCSCEDLAEGVEKMLS</sequence>
<dbReference type="InterPro" id="IPR000868">
    <property type="entry name" value="Isochorismatase-like_dom"/>
</dbReference>
<organism evidence="5 6">
    <name type="scientific">Didymella exigua CBS 183.55</name>
    <dbReference type="NCBI Taxonomy" id="1150837"/>
    <lineage>
        <taxon>Eukaryota</taxon>
        <taxon>Fungi</taxon>
        <taxon>Dikarya</taxon>
        <taxon>Ascomycota</taxon>
        <taxon>Pezizomycotina</taxon>
        <taxon>Dothideomycetes</taxon>
        <taxon>Pleosporomycetidae</taxon>
        <taxon>Pleosporales</taxon>
        <taxon>Pleosporineae</taxon>
        <taxon>Didymellaceae</taxon>
        <taxon>Didymella</taxon>
    </lineage>
</organism>
<evidence type="ECO:0000313" key="6">
    <source>
        <dbReference type="Proteomes" id="UP000800082"/>
    </source>
</evidence>
<dbReference type="GO" id="GO:0016787">
    <property type="term" value="F:hydrolase activity"/>
    <property type="evidence" value="ECO:0007669"/>
    <property type="project" value="UniProtKB-KW"/>
</dbReference>
<accession>A0A6A5REM0</accession>
<dbReference type="AlphaFoldDB" id="A0A6A5REM0"/>
<dbReference type="CDD" id="cd00431">
    <property type="entry name" value="cysteine_hydrolases"/>
    <property type="match status" value="1"/>
</dbReference>
<dbReference type="EMBL" id="ML978982">
    <property type="protein sequence ID" value="KAF1925648.1"/>
    <property type="molecule type" value="Genomic_DNA"/>
</dbReference>
<dbReference type="Pfam" id="PF00857">
    <property type="entry name" value="Isochorismatase"/>
    <property type="match status" value="1"/>
</dbReference>
<dbReference type="OrthoDB" id="167809at2759"/>
<proteinExistence type="inferred from homology"/>
<dbReference type="GeneID" id="54354918"/>
<reference evidence="5" key="1">
    <citation type="journal article" date="2020" name="Stud. Mycol.">
        <title>101 Dothideomycetes genomes: a test case for predicting lifestyles and emergence of pathogens.</title>
        <authorList>
            <person name="Haridas S."/>
            <person name="Albert R."/>
            <person name="Binder M."/>
            <person name="Bloem J."/>
            <person name="Labutti K."/>
            <person name="Salamov A."/>
            <person name="Andreopoulos B."/>
            <person name="Baker S."/>
            <person name="Barry K."/>
            <person name="Bills G."/>
            <person name="Bluhm B."/>
            <person name="Cannon C."/>
            <person name="Castanera R."/>
            <person name="Culley D."/>
            <person name="Daum C."/>
            <person name="Ezra D."/>
            <person name="Gonzalez J."/>
            <person name="Henrissat B."/>
            <person name="Kuo A."/>
            <person name="Liang C."/>
            <person name="Lipzen A."/>
            <person name="Lutzoni F."/>
            <person name="Magnuson J."/>
            <person name="Mondo S."/>
            <person name="Nolan M."/>
            <person name="Ohm R."/>
            <person name="Pangilinan J."/>
            <person name="Park H.-J."/>
            <person name="Ramirez L."/>
            <person name="Alfaro M."/>
            <person name="Sun H."/>
            <person name="Tritt A."/>
            <person name="Yoshinaga Y."/>
            <person name="Zwiers L.-H."/>
            <person name="Turgeon B."/>
            <person name="Goodwin S."/>
            <person name="Spatafora J."/>
            <person name="Crous P."/>
            <person name="Grigoriev I."/>
        </authorList>
    </citation>
    <scope>NUCLEOTIDE SEQUENCE</scope>
    <source>
        <strain evidence="5">CBS 183.55</strain>
    </source>
</reference>
<evidence type="ECO:0000313" key="5">
    <source>
        <dbReference type="EMBL" id="KAF1925648.1"/>
    </source>
</evidence>
<evidence type="ECO:0000256" key="1">
    <source>
        <dbReference type="ARBA" id="ARBA00006336"/>
    </source>
</evidence>
<gene>
    <name evidence="5" type="ORF">M421DRAFT_7673</name>
</gene>
<evidence type="ECO:0000256" key="3">
    <source>
        <dbReference type="SAM" id="MobiDB-lite"/>
    </source>
</evidence>
<dbReference type="PANTHER" id="PTHR43540">
    <property type="entry name" value="PEROXYUREIDOACRYLATE/UREIDOACRYLATE AMIDOHYDROLASE-RELATED"/>
    <property type="match status" value="1"/>
</dbReference>
<dbReference type="Gene3D" id="3.40.50.850">
    <property type="entry name" value="Isochorismatase-like"/>
    <property type="match status" value="1"/>
</dbReference>
<dbReference type="InterPro" id="IPR036380">
    <property type="entry name" value="Isochorismatase-like_sf"/>
</dbReference>
<dbReference type="RefSeq" id="XP_033445900.1">
    <property type="nucleotide sequence ID" value="XM_033597251.1"/>
</dbReference>
<evidence type="ECO:0000259" key="4">
    <source>
        <dbReference type="Pfam" id="PF00857"/>
    </source>
</evidence>
<evidence type="ECO:0000256" key="2">
    <source>
        <dbReference type="ARBA" id="ARBA00022801"/>
    </source>
</evidence>